<organism evidence="2">
    <name type="scientific">Photinus pyralis</name>
    <name type="common">Common eastern firefly</name>
    <name type="synonym">Lampyris pyralis</name>
    <dbReference type="NCBI Taxonomy" id="7054"/>
    <lineage>
        <taxon>Eukaryota</taxon>
        <taxon>Metazoa</taxon>
        <taxon>Ecdysozoa</taxon>
        <taxon>Arthropoda</taxon>
        <taxon>Hexapoda</taxon>
        <taxon>Insecta</taxon>
        <taxon>Pterygota</taxon>
        <taxon>Neoptera</taxon>
        <taxon>Endopterygota</taxon>
        <taxon>Coleoptera</taxon>
        <taxon>Polyphaga</taxon>
        <taxon>Elateriformia</taxon>
        <taxon>Elateroidea</taxon>
        <taxon>Lampyridae</taxon>
        <taxon>Lampyrinae</taxon>
        <taxon>Photinus</taxon>
    </lineage>
</organism>
<evidence type="ECO:0000256" key="1">
    <source>
        <dbReference type="SAM" id="Phobius"/>
    </source>
</evidence>
<keyword evidence="1" id="KW-0472">Membrane</keyword>
<dbReference type="PANTHER" id="PTHR11008">
    <property type="entry name" value="PROTEIN TAKEOUT-LIKE PROTEIN"/>
    <property type="match status" value="1"/>
</dbReference>
<dbReference type="SMART" id="SM00700">
    <property type="entry name" value="JHBP"/>
    <property type="match status" value="1"/>
</dbReference>
<dbReference type="GO" id="GO:0005615">
    <property type="term" value="C:extracellular space"/>
    <property type="evidence" value="ECO:0007669"/>
    <property type="project" value="TreeGrafter"/>
</dbReference>
<feature type="transmembrane region" description="Helical" evidence="1">
    <location>
        <begin position="56"/>
        <end position="79"/>
    </location>
</feature>
<proteinExistence type="predicted"/>
<sequence>MYRCHDIVEPLYVKNAYVQLIILRSLNFIVINVLTAHLDRYIRIVKISNYFVSSKMFFAVLLTLFVGTVFAAATLPSYFPRCYQDDANVNECILKAANSLNQYVRKGIPEIGLSSLDPYNAPNFTITLESSITNISATAENFTIYGLYNYQFNKVDFRPKDAVFGGQVTFPDSAITTNVEMTGHLVNIPIGGWGSGTTQNGNLVCDFLVNNWSATKSCRDIKAQVTCKLDDIEVKLEGIADGVNPLLKASSKLIATEVSPAFSNIFQAFLERFLSRMCRKYPYDTLFPKSS</sequence>
<accession>A0A1Y1MME3</accession>
<dbReference type="Pfam" id="PF06585">
    <property type="entry name" value="JHBP"/>
    <property type="match status" value="1"/>
</dbReference>
<protein>
    <submittedName>
        <fullName evidence="2">Uncharacterized protein</fullName>
    </submittedName>
</protein>
<keyword evidence="1" id="KW-0812">Transmembrane</keyword>
<dbReference type="PANTHER" id="PTHR11008:SF32">
    <property type="entry name" value="CIRCADIAN CLOCK-CONTROLLED PROTEIN DAYWAKE-RELATED"/>
    <property type="match status" value="1"/>
</dbReference>
<name>A0A1Y1MME3_PHOPY</name>
<dbReference type="InterPro" id="IPR038606">
    <property type="entry name" value="To_sf"/>
</dbReference>
<reference evidence="2" key="1">
    <citation type="journal article" date="2016" name="Sci. Rep.">
        <title>Molecular characterization of firefly nuptial gifts: a multi-omics approach sheds light on postcopulatory sexual selection.</title>
        <authorList>
            <person name="Al-Wathiqui N."/>
            <person name="Fallon T.R."/>
            <person name="South A."/>
            <person name="Weng J.K."/>
            <person name="Lewis S.M."/>
        </authorList>
    </citation>
    <scope>NUCLEOTIDE SEQUENCE</scope>
</reference>
<dbReference type="AlphaFoldDB" id="A0A1Y1MME3"/>
<keyword evidence="1" id="KW-1133">Transmembrane helix</keyword>
<dbReference type="Gene3D" id="3.15.10.30">
    <property type="entry name" value="Haemolymph juvenile hormone binding protein"/>
    <property type="match status" value="1"/>
</dbReference>
<evidence type="ECO:0000313" key="2">
    <source>
        <dbReference type="EMBL" id="JAV86834.1"/>
    </source>
</evidence>
<feature type="transmembrane region" description="Helical" evidence="1">
    <location>
        <begin position="16"/>
        <end position="35"/>
    </location>
</feature>
<dbReference type="EMBL" id="GEZM01027085">
    <property type="protein sequence ID" value="JAV86834.1"/>
    <property type="molecule type" value="Transcribed_RNA"/>
</dbReference>
<dbReference type="InterPro" id="IPR010562">
    <property type="entry name" value="Haemolymph_juvenile_hormone-bd"/>
</dbReference>